<dbReference type="PANTHER" id="PTHR38795:SF1">
    <property type="entry name" value="DUF6604 DOMAIN-CONTAINING PROTEIN"/>
    <property type="match status" value="1"/>
</dbReference>
<dbReference type="Proteomes" id="UP000039046">
    <property type="component" value="Unassembled WGS sequence"/>
</dbReference>
<reference evidence="1 2" key="1">
    <citation type="journal article" date="2015" name="Genome Announc.">
        <title>Draft Genome Sequence and Gene Annotation of the Entomopathogenic Fungus Verticillium hemipterigenum.</title>
        <authorList>
            <person name="Horn F."/>
            <person name="Habel A."/>
            <person name="Scharf D.H."/>
            <person name="Dworschak J."/>
            <person name="Brakhage A.A."/>
            <person name="Guthke R."/>
            <person name="Hertweck C."/>
            <person name="Linde J."/>
        </authorList>
    </citation>
    <scope>NUCLEOTIDE SEQUENCE [LARGE SCALE GENOMIC DNA]</scope>
</reference>
<dbReference type="EMBL" id="CDHN01000002">
    <property type="protein sequence ID" value="CEJ88209.1"/>
    <property type="molecule type" value="Genomic_DNA"/>
</dbReference>
<name>A0A0A1TEZ5_9HYPO</name>
<evidence type="ECO:0000313" key="2">
    <source>
        <dbReference type="Proteomes" id="UP000039046"/>
    </source>
</evidence>
<accession>A0A0A1TEZ5</accession>
<dbReference type="HOGENOM" id="CLU_891280_0_0_1"/>
<dbReference type="AlphaFoldDB" id="A0A0A1TEZ5"/>
<dbReference type="OrthoDB" id="5238236at2759"/>
<keyword evidence="2" id="KW-1185">Reference proteome</keyword>
<sequence length="328" mass="37023">MRTAFHIAGADNLAKKGDYVQIVQLYNVLRQNKLLPANCVWEDLEEFWRLQGNASFFVGDPPESYFACAKNYSISIGSSVLNWAPGRIKRTLRFQLNSANIRKLKTLAFMSRYVHTSTCGGGPRVTLSLMSVSTTLQTSVQRRYTDSKGKLDKVFAQEVLECCAAIEKLQARGIAQKIAAEFERDETELYFNLYRLQHQISQVTERISERVHPSLLEGDDLNTISTLKALCDSFLFFPSACDTNTECRNMMLNQGLPAIGEALADWISEGNGDVVLKEMQDRENLQPGNASGLKVDVERIWSFKTIQKAVGKIMAMRRKRLGRQSGRY</sequence>
<evidence type="ECO:0000313" key="1">
    <source>
        <dbReference type="EMBL" id="CEJ88209.1"/>
    </source>
</evidence>
<protein>
    <submittedName>
        <fullName evidence="1">Uncharacterized protein</fullName>
    </submittedName>
</protein>
<organism evidence="1 2">
    <name type="scientific">[Torrubiella] hemipterigena</name>
    <dbReference type="NCBI Taxonomy" id="1531966"/>
    <lineage>
        <taxon>Eukaryota</taxon>
        <taxon>Fungi</taxon>
        <taxon>Dikarya</taxon>
        <taxon>Ascomycota</taxon>
        <taxon>Pezizomycotina</taxon>
        <taxon>Sordariomycetes</taxon>
        <taxon>Hypocreomycetidae</taxon>
        <taxon>Hypocreales</taxon>
        <taxon>Clavicipitaceae</taxon>
        <taxon>Clavicipitaceae incertae sedis</taxon>
        <taxon>'Torrubiella' clade</taxon>
    </lineage>
</organism>
<gene>
    <name evidence="1" type="ORF">VHEMI04645</name>
</gene>
<proteinExistence type="predicted"/>
<dbReference type="PANTHER" id="PTHR38795">
    <property type="entry name" value="DUF6604 DOMAIN-CONTAINING PROTEIN"/>
    <property type="match status" value="1"/>
</dbReference>